<dbReference type="Proteomes" id="UP000218542">
    <property type="component" value="Unassembled WGS sequence"/>
</dbReference>
<organism evidence="5 6">
    <name type="scientific">Candidatus Scalindua japonica</name>
    <dbReference type="NCBI Taxonomy" id="1284222"/>
    <lineage>
        <taxon>Bacteria</taxon>
        <taxon>Pseudomonadati</taxon>
        <taxon>Planctomycetota</taxon>
        <taxon>Candidatus Brocadiia</taxon>
        <taxon>Candidatus Brocadiales</taxon>
        <taxon>Candidatus Scalinduaceae</taxon>
        <taxon>Candidatus Scalindua</taxon>
    </lineage>
</organism>
<dbReference type="InterPro" id="IPR008201">
    <property type="entry name" value="HepT-like"/>
</dbReference>
<dbReference type="EMBL" id="BAOS01000004">
    <property type="protein sequence ID" value="GAX59776.1"/>
    <property type="molecule type" value="Genomic_DNA"/>
</dbReference>
<evidence type="ECO:0000313" key="5">
    <source>
        <dbReference type="EMBL" id="GAX59776.1"/>
    </source>
</evidence>
<dbReference type="AlphaFoldDB" id="A0A286TV79"/>
<dbReference type="GO" id="GO:0016787">
    <property type="term" value="F:hydrolase activity"/>
    <property type="evidence" value="ECO:0007669"/>
    <property type="project" value="UniProtKB-KW"/>
</dbReference>
<gene>
    <name evidence="5" type="ORF">SCALIN_C04_0264</name>
</gene>
<evidence type="ECO:0000256" key="4">
    <source>
        <dbReference type="ARBA" id="ARBA00024207"/>
    </source>
</evidence>
<proteinExistence type="inferred from homology"/>
<dbReference type="NCBIfam" id="NF047751">
    <property type="entry name" value="HepT_toxin"/>
    <property type="match status" value="1"/>
</dbReference>
<comment type="similarity">
    <text evidence="4">Belongs to the HepT RNase toxin family.</text>
</comment>
<dbReference type="InterPro" id="IPR037038">
    <property type="entry name" value="HepT-like_sf"/>
</dbReference>
<keyword evidence="3" id="KW-0378">Hydrolase</keyword>
<dbReference type="PANTHER" id="PTHR33397">
    <property type="entry name" value="UPF0331 PROTEIN YUTE"/>
    <property type="match status" value="1"/>
</dbReference>
<dbReference type="GO" id="GO:0110001">
    <property type="term" value="C:toxin-antitoxin complex"/>
    <property type="evidence" value="ECO:0007669"/>
    <property type="project" value="InterPro"/>
</dbReference>
<keyword evidence="1" id="KW-1277">Toxin-antitoxin system</keyword>
<evidence type="ECO:0000256" key="2">
    <source>
        <dbReference type="ARBA" id="ARBA00022722"/>
    </source>
</evidence>
<dbReference type="RefSeq" id="WP_162532134.1">
    <property type="nucleotide sequence ID" value="NZ_BAOS01000004.1"/>
</dbReference>
<evidence type="ECO:0000256" key="1">
    <source>
        <dbReference type="ARBA" id="ARBA00022649"/>
    </source>
</evidence>
<keyword evidence="6" id="KW-1185">Reference proteome</keyword>
<dbReference type="Pfam" id="PF01934">
    <property type="entry name" value="HepT-like"/>
    <property type="match status" value="1"/>
</dbReference>
<dbReference type="PANTHER" id="PTHR33397:SF5">
    <property type="entry name" value="RNASE YUTE-RELATED"/>
    <property type="match status" value="1"/>
</dbReference>
<sequence length="137" mass="16098">MIDKALILRKFSELDEYSRQIGEFASTTSEEYSGNWKIQRIVERTLQMMIESCADIANHIISSNEYRVPKNYVDIFKVLYENDIIDSKTFDNMANMVKFRNIVVHDDDKIDASIVINILRKQLNDFMTFRNAILHVL</sequence>
<protein>
    <recommendedName>
        <fullName evidence="7">DUF86 domain-containing protein</fullName>
    </recommendedName>
</protein>
<accession>A0A286TV79</accession>
<dbReference type="GO" id="GO:0004540">
    <property type="term" value="F:RNA nuclease activity"/>
    <property type="evidence" value="ECO:0007669"/>
    <property type="project" value="InterPro"/>
</dbReference>
<name>A0A286TV79_9BACT</name>
<dbReference type="InterPro" id="IPR052379">
    <property type="entry name" value="Type_VII_TA_RNase"/>
</dbReference>
<reference evidence="6" key="1">
    <citation type="journal article" date="2017" name="Environ. Microbiol. Rep.">
        <title>Genetic Diversity of Marine Anaerobic Ammonium-Oxidizing Bacteria as Revealed by Genomic and Proteomic Analyses of 'Candidatus Scalindua japonica'.</title>
        <authorList>
            <person name="Oshiki M."/>
            <person name="Mizuto K."/>
            <person name="Kimura Z."/>
            <person name="Kindaichi T."/>
            <person name="Satoh H."/>
            <person name="Okabe S."/>
        </authorList>
    </citation>
    <scope>NUCLEOTIDE SEQUENCE [LARGE SCALE GENOMIC DNA]</scope>
    <source>
        <strain evidence="6">husup-a2</strain>
    </source>
</reference>
<keyword evidence="2" id="KW-0540">Nuclease</keyword>
<comment type="caution">
    <text evidence="5">The sequence shown here is derived from an EMBL/GenBank/DDBJ whole genome shotgun (WGS) entry which is preliminary data.</text>
</comment>
<evidence type="ECO:0000313" key="6">
    <source>
        <dbReference type="Proteomes" id="UP000218542"/>
    </source>
</evidence>
<evidence type="ECO:0008006" key="7">
    <source>
        <dbReference type="Google" id="ProtNLM"/>
    </source>
</evidence>
<evidence type="ECO:0000256" key="3">
    <source>
        <dbReference type="ARBA" id="ARBA00022801"/>
    </source>
</evidence>
<dbReference type="Gene3D" id="1.20.120.580">
    <property type="entry name" value="bsu32300-like"/>
    <property type="match status" value="1"/>
</dbReference>